<evidence type="ECO:0000256" key="1">
    <source>
        <dbReference type="SAM" id="MobiDB-lite"/>
    </source>
</evidence>
<protein>
    <submittedName>
        <fullName evidence="2">Uncharacterized protein</fullName>
    </submittedName>
</protein>
<gene>
    <name evidence="2" type="ORF">R3P38DRAFT_3344528</name>
</gene>
<organism evidence="2 3">
    <name type="scientific">Favolaschia claudopus</name>
    <dbReference type="NCBI Taxonomy" id="2862362"/>
    <lineage>
        <taxon>Eukaryota</taxon>
        <taxon>Fungi</taxon>
        <taxon>Dikarya</taxon>
        <taxon>Basidiomycota</taxon>
        <taxon>Agaricomycotina</taxon>
        <taxon>Agaricomycetes</taxon>
        <taxon>Agaricomycetidae</taxon>
        <taxon>Agaricales</taxon>
        <taxon>Marasmiineae</taxon>
        <taxon>Mycenaceae</taxon>
        <taxon>Favolaschia</taxon>
    </lineage>
</organism>
<accession>A0AAW0DDL9</accession>
<sequence length="500" mass="56078">MTQMIHKWCSGGAPPTSVWDLRRGVDREELRCHVESRVDMNLSESKPVVRMKMDRPRGTPGDGGGELKKKNHRNKSGAQRVPETRTWHERKCARWAVASTEGDPLIWIANINIIVDSGLDKYQSNDKLEEPKRCDLNRRGDTTVMARQWSNTSVESLFFFESENEREVKVWSQPFFSRVQRSDVNVAKGSGLLESMRERVVVRKQEAFDCIRGPTNYDQTTPSFPPSSLSVGGLTVDTQAHDFQLDWMLSTSGLRFRLEVTDFDDKPTTLGLVEDSASSFCFALLAPRSFTLSVDTTHLSFSLRILNYLHSRPEIWIAFSLGIQCVSNTTPPRVSRYLTGRCPNRVTTWKQADAAGEVIEDGTKRRRGGMRGVSRVGVLERYVATPFSFFFLCTSRCSLPSPFVNDPSVRQFSFSFTVPPSSPSCLCCGSRLIASRPPPKHTHPFNVFALESGARLASILFNASPCSSSSVTPFSFFLSPCVRSSRVLTSSPRRDVETSD</sequence>
<feature type="non-terminal residue" evidence="2">
    <location>
        <position position="500"/>
    </location>
</feature>
<evidence type="ECO:0000313" key="3">
    <source>
        <dbReference type="Proteomes" id="UP001362999"/>
    </source>
</evidence>
<dbReference type="EMBL" id="JAWWNJ010000008">
    <property type="protein sequence ID" value="KAK7050083.1"/>
    <property type="molecule type" value="Genomic_DNA"/>
</dbReference>
<name>A0AAW0DDL9_9AGAR</name>
<feature type="region of interest" description="Disordered" evidence="1">
    <location>
        <begin position="52"/>
        <end position="84"/>
    </location>
</feature>
<proteinExistence type="predicted"/>
<comment type="caution">
    <text evidence="2">The sequence shown here is derived from an EMBL/GenBank/DDBJ whole genome shotgun (WGS) entry which is preliminary data.</text>
</comment>
<evidence type="ECO:0000313" key="2">
    <source>
        <dbReference type="EMBL" id="KAK7050083.1"/>
    </source>
</evidence>
<dbReference type="Proteomes" id="UP001362999">
    <property type="component" value="Unassembled WGS sequence"/>
</dbReference>
<dbReference type="AlphaFoldDB" id="A0AAW0DDL9"/>
<keyword evidence="3" id="KW-1185">Reference proteome</keyword>
<reference evidence="2 3" key="1">
    <citation type="journal article" date="2024" name="J Genomics">
        <title>Draft genome sequencing and assembly of Favolaschia claudopus CIRM-BRFM 2984 isolated from oak limbs.</title>
        <authorList>
            <person name="Navarro D."/>
            <person name="Drula E."/>
            <person name="Chaduli D."/>
            <person name="Cazenave R."/>
            <person name="Ahrendt S."/>
            <person name="Wang J."/>
            <person name="Lipzen A."/>
            <person name="Daum C."/>
            <person name="Barry K."/>
            <person name="Grigoriev I.V."/>
            <person name="Favel A."/>
            <person name="Rosso M.N."/>
            <person name="Martin F."/>
        </authorList>
    </citation>
    <scope>NUCLEOTIDE SEQUENCE [LARGE SCALE GENOMIC DNA]</scope>
    <source>
        <strain evidence="2 3">CIRM-BRFM 2984</strain>
    </source>
</reference>